<gene>
    <name evidence="3" type="ORF">ILUMI_12463</name>
</gene>
<feature type="domain" description="Tyr recombinase" evidence="2">
    <location>
        <begin position="1"/>
        <end position="128"/>
    </location>
</feature>
<dbReference type="AlphaFoldDB" id="A0A8K0D2S8"/>
<evidence type="ECO:0000313" key="4">
    <source>
        <dbReference type="Proteomes" id="UP000801492"/>
    </source>
</evidence>
<keyword evidence="1" id="KW-0233">DNA recombination</keyword>
<comment type="caution">
    <text evidence="3">The sequence shown here is derived from an EMBL/GenBank/DDBJ whole genome shotgun (WGS) entry which is preliminary data.</text>
</comment>
<sequence>MGVAGACSRQELCDLTLDDIEDRDSLIIIHISKTKTKIERTFTVTQHQKEEILFVEIYRKYLGLRPENATLKNQKAYTGYVFRRTLATLLANKGVDVLDLKRYAGWRFSTVTEAYVEESIENNIQYASQILHNQKIHINADTQDPGPSSYVKAVSSSSVHNSDYLIFQDVPVVESGESSAAAHPTEK</sequence>
<keyword evidence="4" id="KW-1185">Reference proteome</keyword>
<dbReference type="InterPro" id="IPR002104">
    <property type="entry name" value="Integrase_catalytic"/>
</dbReference>
<dbReference type="CDD" id="cd00397">
    <property type="entry name" value="DNA_BRE_C"/>
    <property type="match status" value="1"/>
</dbReference>
<dbReference type="PROSITE" id="PS51898">
    <property type="entry name" value="TYR_RECOMBINASE"/>
    <property type="match status" value="1"/>
</dbReference>
<dbReference type="GO" id="GO:0015074">
    <property type="term" value="P:DNA integration"/>
    <property type="evidence" value="ECO:0007669"/>
    <property type="project" value="InterPro"/>
</dbReference>
<reference evidence="3" key="1">
    <citation type="submission" date="2019-08" db="EMBL/GenBank/DDBJ databases">
        <title>The genome of the North American firefly Photinus pyralis.</title>
        <authorList>
            <consortium name="Photinus pyralis genome working group"/>
            <person name="Fallon T.R."/>
            <person name="Sander Lower S.E."/>
            <person name="Weng J.-K."/>
        </authorList>
    </citation>
    <scope>NUCLEOTIDE SEQUENCE</scope>
    <source>
        <strain evidence="3">TRF0915ILg1</strain>
        <tissue evidence="3">Whole body</tissue>
    </source>
</reference>
<dbReference type="GO" id="GO:0003677">
    <property type="term" value="F:DNA binding"/>
    <property type="evidence" value="ECO:0007669"/>
    <property type="project" value="InterPro"/>
</dbReference>
<dbReference type="GO" id="GO:0006310">
    <property type="term" value="P:DNA recombination"/>
    <property type="evidence" value="ECO:0007669"/>
    <property type="project" value="UniProtKB-KW"/>
</dbReference>
<organism evidence="3 4">
    <name type="scientific">Ignelater luminosus</name>
    <name type="common">Cucubano</name>
    <name type="synonym">Pyrophorus luminosus</name>
    <dbReference type="NCBI Taxonomy" id="2038154"/>
    <lineage>
        <taxon>Eukaryota</taxon>
        <taxon>Metazoa</taxon>
        <taxon>Ecdysozoa</taxon>
        <taxon>Arthropoda</taxon>
        <taxon>Hexapoda</taxon>
        <taxon>Insecta</taxon>
        <taxon>Pterygota</taxon>
        <taxon>Neoptera</taxon>
        <taxon>Endopterygota</taxon>
        <taxon>Coleoptera</taxon>
        <taxon>Polyphaga</taxon>
        <taxon>Elateriformia</taxon>
        <taxon>Elateroidea</taxon>
        <taxon>Elateridae</taxon>
        <taxon>Agrypninae</taxon>
        <taxon>Pyrophorini</taxon>
        <taxon>Ignelater</taxon>
    </lineage>
</organism>
<name>A0A8K0D2S8_IGNLU</name>
<evidence type="ECO:0000259" key="2">
    <source>
        <dbReference type="PROSITE" id="PS51898"/>
    </source>
</evidence>
<evidence type="ECO:0000313" key="3">
    <source>
        <dbReference type="EMBL" id="KAF2893710.1"/>
    </source>
</evidence>
<dbReference type="InterPro" id="IPR013762">
    <property type="entry name" value="Integrase-like_cat_sf"/>
</dbReference>
<accession>A0A8K0D2S8</accession>
<dbReference type="EMBL" id="VTPC01007725">
    <property type="protein sequence ID" value="KAF2893710.1"/>
    <property type="molecule type" value="Genomic_DNA"/>
</dbReference>
<protein>
    <recommendedName>
        <fullName evidence="2">Tyr recombinase domain-containing protein</fullName>
    </recommendedName>
</protein>
<evidence type="ECO:0000256" key="1">
    <source>
        <dbReference type="ARBA" id="ARBA00023172"/>
    </source>
</evidence>
<proteinExistence type="predicted"/>
<dbReference type="InterPro" id="IPR011010">
    <property type="entry name" value="DNA_brk_join_enz"/>
</dbReference>
<dbReference type="Proteomes" id="UP000801492">
    <property type="component" value="Unassembled WGS sequence"/>
</dbReference>
<dbReference type="SUPFAM" id="SSF56349">
    <property type="entry name" value="DNA breaking-rejoining enzymes"/>
    <property type="match status" value="1"/>
</dbReference>
<dbReference type="Gene3D" id="1.10.443.10">
    <property type="entry name" value="Intergrase catalytic core"/>
    <property type="match status" value="1"/>
</dbReference>